<organism evidence="6 7">
    <name type="scientific">Hibiscus syriacus</name>
    <name type="common">Rose of Sharon</name>
    <dbReference type="NCBI Taxonomy" id="106335"/>
    <lineage>
        <taxon>Eukaryota</taxon>
        <taxon>Viridiplantae</taxon>
        <taxon>Streptophyta</taxon>
        <taxon>Embryophyta</taxon>
        <taxon>Tracheophyta</taxon>
        <taxon>Spermatophyta</taxon>
        <taxon>Magnoliopsida</taxon>
        <taxon>eudicotyledons</taxon>
        <taxon>Gunneridae</taxon>
        <taxon>Pentapetalae</taxon>
        <taxon>rosids</taxon>
        <taxon>malvids</taxon>
        <taxon>Malvales</taxon>
        <taxon>Malvaceae</taxon>
        <taxon>Malvoideae</taxon>
        <taxon>Hibiscus</taxon>
    </lineage>
</organism>
<keyword evidence="4" id="KW-0325">Glycoprotein</keyword>
<evidence type="ECO:0000313" key="7">
    <source>
        <dbReference type="Proteomes" id="UP000436088"/>
    </source>
</evidence>
<comment type="similarity">
    <text evidence="1">Belongs to the 'GDSL' lipolytic enzyme family.</text>
</comment>
<keyword evidence="2 5" id="KW-0732">Signal</keyword>
<dbReference type="InterPro" id="IPR036514">
    <property type="entry name" value="SGNH_hydro_sf"/>
</dbReference>
<protein>
    <submittedName>
        <fullName evidence="6">General regulatory factor 2, OMEGA</fullName>
    </submittedName>
</protein>
<dbReference type="PANTHER" id="PTHR22835:SF517">
    <property type="entry name" value="GDSL-LIKE LIPASE_ACYLHYDROLASE FAMILY PROTEIN, EXPRESSED"/>
    <property type="match status" value="1"/>
</dbReference>
<proteinExistence type="inferred from homology"/>
<dbReference type="InterPro" id="IPR001087">
    <property type="entry name" value="GDSL"/>
</dbReference>
<dbReference type="Gene3D" id="3.40.50.1110">
    <property type="entry name" value="SGNH hydrolase"/>
    <property type="match status" value="1"/>
</dbReference>
<reference evidence="6" key="1">
    <citation type="submission" date="2019-09" db="EMBL/GenBank/DDBJ databases">
        <title>Draft genome information of white flower Hibiscus syriacus.</title>
        <authorList>
            <person name="Kim Y.-M."/>
        </authorList>
    </citation>
    <scope>NUCLEOTIDE SEQUENCE [LARGE SCALE GENOMIC DNA]</scope>
    <source>
        <strain evidence="6">YM2019G1</strain>
    </source>
</reference>
<dbReference type="SUPFAM" id="SSF52266">
    <property type="entry name" value="SGNH hydrolase"/>
    <property type="match status" value="1"/>
</dbReference>
<feature type="signal peptide" evidence="5">
    <location>
        <begin position="1"/>
        <end position="29"/>
    </location>
</feature>
<dbReference type="GO" id="GO:0016788">
    <property type="term" value="F:hydrolase activity, acting on ester bonds"/>
    <property type="evidence" value="ECO:0007669"/>
    <property type="project" value="InterPro"/>
</dbReference>
<keyword evidence="7" id="KW-1185">Reference proteome</keyword>
<dbReference type="EMBL" id="VEPZ02001738">
    <property type="protein sequence ID" value="KAE8659268.1"/>
    <property type="molecule type" value="Genomic_DNA"/>
</dbReference>
<keyword evidence="3" id="KW-0378">Hydrolase</keyword>
<dbReference type="AlphaFoldDB" id="A0A6A2WJK7"/>
<dbReference type="Proteomes" id="UP000436088">
    <property type="component" value="Unassembled WGS sequence"/>
</dbReference>
<evidence type="ECO:0000256" key="4">
    <source>
        <dbReference type="ARBA" id="ARBA00023180"/>
    </source>
</evidence>
<dbReference type="InterPro" id="IPR035669">
    <property type="entry name" value="SGNH_plant_lipase-like"/>
</dbReference>
<dbReference type="CDD" id="cd01837">
    <property type="entry name" value="SGNH_plant_lipase_like"/>
    <property type="match status" value="1"/>
</dbReference>
<name>A0A6A2WJK7_HIBSY</name>
<feature type="chain" id="PRO_5025615973" evidence="5">
    <location>
        <begin position="30"/>
        <end position="937"/>
    </location>
</feature>
<gene>
    <name evidence="6" type="ORF">F3Y22_tig00116964pilonHSYRG00496</name>
</gene>
<evidence type="ECO:0000256" key="5">
    <source>
        <dbReference type="SAM" id="SignalP"/>
    </source>
</evidence>
<evidence type="ECO:0000256" key="1">
    <source>
        <dbReference type="ARBA" id="ARBA00008668"/>
    </source>
</evidence>
<evidence type="ECO:0000313" key="6">
    <source>
        <dbReference type="EMBL" id="KAE8659268.1"/>
    </source>
</evidence>
<dbReference type="PANTHER" id="PTHR22835">
    <property type="entry name" value="ZINC FINGER FYVE DOMAIN CONTAINING PROTEIN"/>
    <property type="match status" value="1"/>
</dbReference>
<evidence type="ECO:0000256" key="2">
    <source>
        <dbReference type="ARBA" id="ARBA00022729"/>
    </source>
</evidence>
<sequence>MASGLRSQVAVLFCSLFLLLLRRSPQCNAGILKTCRFDAIYQLGDSTSDTGNLIREDPFSPCATLPYGETLFKNATGRCSNGLLIIDFLALSAGIPFLQPYLNSEALFTRGRGVNFAVAGSTALPVEILAEKGVVAPVTNSSLSRQLDWMFTHFSGICRDDEDCSEKLKTALFIVGEIGGNDYSYALFQGKSFDEVRSMAPSVVQAIKDAVTRVVGYGATRVIIPGSFPIGCLPIYLTRFRSNASDAYDNFHCLKDLNGLSIHHNDHLKQAIKEMRKEVPHVIIVYADYYNAYMKLLNRATFLGFDPDSTDKACCGCNLELNKMCGAADVALCPNPDRYISWDGIHLTQKAYKFITVLGVFPQIVREMSPVPSVHPPSEVLEVGISEWKLSLVGQFLGLAPPLASVKHNMPWHIQNKSLILRKWEPSMKRLEFDLSHIPIWVQLYNIPLELYSRTGLSYIASALGVPLSMDSMTASKIRLYEKVCPEVHMSQPTVIQVWRKKGDVNCPATAAIDSVEVLKVANEPTGKRFESCGKDKYSEIPVVGGIEALQEPCQPAGEGLENWENSQVDELVVDLVNEDKVASKGSAKPTAVDFPHLQAFSQKKKTKNKAKKQFASSSNCFEVLMAATVGRCEKLGGGSSWLIGDDFNTFINVEESSDFERLGPYDTAEMEACRSCLSSLGFFDHSYSVVKESWNLEVSGSPMFYLFAKLKRLKLRLREFNKSHFDDISSRVKAKRAQIEQMQLANLSQAGCHLEEGKIIFNELQEVELVEASFYKQKAKVHWLKEGDRNTKFFYSTVMRKRKRNIVRLLYIEDGSRLDSFDDMSAEMLRFYTDFLGFEDAGVKSCGVDLLKGLLGYELPCDDAVLLVNEVSNEEIKASMFRQRNEMSPGSDGYTSYFFKMAWDIVYEDFLAAIRDFFSVWNSASCFQFYNNCLGA</sequence>
<accession>A0A6A2WJK7</accession>
<dbReference type="Pfam" id="PF00657">
    <property type="entry name" value="Lipase_GDSL"/>
    <property type="match status" value="1"/>
</dbReference>
<comment type="caution">
    <text evidence="6">The sequence shown here is derived from an EMBL/GenBank/DDBJ whole genome shotgun (WGS) entry which is preliminary data.</text>
</comment>
<evidence type="ECO:0000256" key="3">
    <source>
        <dbReference type="ARBA" id="ARBA00022801"/>
    </source>
</evidence>